<dbReference type="FunFam" id="1.10.287.2620:FF:000002">
    <property type="entry name" value="Dynein heavy chain 2, axonemal"/>
    <property type="match status" value="1"/>
</dbReference>
<feature type="region of interest" description="Disordered" evidence="14">
    <location>
        <begin position="283"/>
        <end position="329"/>
    </location>
</feature>
<evidence type="ECO:0000313" key="19">
    <source>
        <dbReference type="Proteomes" id="UP000295192"/>
    </source>
</evidence>
<evidence type="ECO:0000313" key="18">
    <source>
        <dbReference type="EMBL" id="TDG51970.1"/>
    </source>
</evidence>
<keyword evidence="6" id="KW-0547">Nucleotide-binding</keyword>
<dbReference type="Pfam" id="PF08393">
    <property type="entry name" value="DHC_N2"/>
    <property type="match status" value="1"/>
</dbReference>
<dbReference type="Gene3D" id="1.20.58.1120">
    <property type="match status" value="1"/>
</dbReference>
<evidence type="ECO:0000259" key="15">
    <source>
        <dbReference type="Pfam" id="PF08385"/>
    </source>
</evidence>
<feature type="compositionally biased region" description="Polar residues" evidence="14">
    <location>
        <begin position="15"/>
        <end position="33"/>
    </location>
</feature>
<evidence type="ECO:0000256" key="14">
    <source>
        <dbReference type="SAM" id="MobiDB-lite"/>
    </source>
</evidence>
<feature type="domain" description="Dynein heavy chain tail" evidence="15">
    <location>
        <begin position="493"/>
        <end position="954"/>
    </location>
</feature>
<dbReference type="InterPro" id="IPR035699">
    <property type="entry name" value="AAA_6"/>
</dbReference>
<dbReference type="GO" id="GO:0005524">
    <property type="term" value="F:ATP binding"/>
    <property type="evidence" value="ECO:0007669"/>
    <property type="project" value="UniProtKB-KW"/>
</dbReference>
<keyword evidence="5" id="KW-0677">Repeat</keyword>
<evidence type="ECO:0000256" key="1">
    <source>
        <dbReference type="ARBA" id="ARBA00004430"/>
    </source>
</evidence>
<dbReference type="InterPro" id="IPR027417">
    <property type="entry name" value="P-loop_NTPase"/>
</dbReference>
<feature type="region of interest" description="Disordered" evidence="14">
    <location>
        <begin position="171"/>
        <end position="228"/>
    </location>
</feature>
<dbReference type="InterPro" id="IPR013602">
    <property type="entry name" value="Dynein_heavy_linker"/>
</dbReference>
<dbReference type="Gene3D" id="3.40.50.300">
    <property type="entry name" value="P-loop containing nucleotide triphosphate hydrolases"/>
    <property type="match status" value="1"/>
</dbReference>
<keyword evidence="19" id="KW-1185">Reference proteome</keyword>
<evidence type="ECO:0000256" key="11">
    <source>
        <dbReference type="ARBA" id="ARBA00023175"/>
    </source>
</evidence>
<feature type="domain" description="Dynein heavy chain linker" evidence="16">
    <location>
        <begin position="1765"/>
        <end position="2160"/>
    </location>
</feature>
<dbReference type="GO" id="GO:0051959">
    <property type="term" value="F:dynein light intermediate chain binding"/>
    <property type="evidence" value="ECO:0007669"/>
    <property type="project" value="InterPro"/>
</dbReference>
<feature type="compositionally biased region" description="Basic residues" evidence="14">
    <location>
        <begin position="172"/>
        <end position="182"/>
    </location>
</feature>
<feature type="region of interest" description="Disordered" evidence="14">
    <location>
        <begin position="1"/>
        <end position="79"/>
    </location>
</feature>
<comment type="subcellular location">
    <subcellularLocation>
        <location evidence="1">Cytoplasm</location>
        <location evidence="1">Cytoskeleton</location>
        <location evidence="1">Cilium axoneme</location>
    </subcellularLocation>
</comment>
<evidence type="ECO:0000256" key="4">
    <source>
        <dbReference type="ARBA" id="ARBA00022701"/>
    </source>
</evidence>
<evidence type="ECO:0000256" key="6">
    <source>
        <dbReference type="ARBA" id="ARBA00022741"/>
    </source>
</evidence>
<feature type="compositionally biased region" description="Polar residues" evidence="14">
    <location>
        <begin position="2628"/>
        <end position="2639"/>
    </location>
</feature>
<keyword evidence="3" id="KW-0963">Cytoplasm</keyword>
<feature type="region of interest" description="Disordered" evidence="14">
    <location>
        <begin position="2619"/>
        <end position="2639"/>
    </location>
</feature>
<comment type="caution">
    <text evidence="18">The sequence shown here is derived from an EMBL/GenBank/DDBJ whole genome shotgun (WGS) entry which is preliminary data.</text>
</comment>
<dbReference type="GO" id="GO:0007018">
    <property type="term" value="P:microtubule-based movement"/>
    <property type="evidence" value="ECO:0007669"/>
    <property type="project" value="InterPro"/>
</dbReference>
<dbReference type="InterPro" id="IPR043157">
    <property type="entry name" value="Dynein_AAA1S"/>
</dbReference>
<evidence type="ECO:0000259" key="17">
    <source>
        <dbReference type="Pfam" id="PF12774"/>
    </source>
</evidence>
<evidence type="ECO:0000256" key="10">
    <source>
        <dbReference type="ARBA" id="ARBA00023069"/>
    </source>
</evidence>
<dbReference type="FunFam" id="3.20.180.20:FF:000001">
    <property type="entry name" value="Dynein axonemal heavy chain 5"/>
    <property type="match status" value="1"/>
</dbReference>
<dbReference type="Gene3D" id="1.10.287.2620">
    <property type="match status" value="1"/>
</dbReference>
<evidence type="ECO:0000256" key="2">
    <source>
        <dbReference type="ARBA" id="ARBA00008887"/>
    </source>
</evidence>
<dbReference type="InterPro" id="IPR042228">
    <property type="entry name" value="Dynein_linker_3"/>
</dbReference>
<dbReference type="GO" id="GO:0005874">
    <property type="term" value="C:microtubule"/>
    <property type="evidence" value="ECO:0007669"/>
    <property type="project" value="UniProtKB-KW"/>
</dbReference>
<gene>
    <name evidence="18" type="ORF">AWZ03_001640</name>
</gene>
<evidence type="ECO:0000259" key="16">
    <source>
        <dbReference type="Pfam" id="PF08393"/>
    </source>
</evidence>
<dbReference type="InterPro" id="IPR026983">
    <property type="entry name" value="DHC"/>
</dbReference>
<accession>A0A484BV63</accession>
<dbReference type="GO" id="GO:0005930">
    <property type="term" value="C:axoneme"/>
    <property type="evidence" value="ECO:0007669"/>
    <property type="project" value="UniProtKB-SubCell"/>
</dbReference>
<feature type="domain" description="Dynein heavy chain tail" evidence="15">
    <location>
        <begin position="1113"/>
        <end position="1214"/>
    </location>
</feature>
<name>A0A484BV63_DRONA</name>
<protein>
    <recommendedName>
        <fullName evidence="20">Dynein heavy chain 10, axonemal</fullName>
    </recommendedName>
</protein>
<dbReference type="PANTHER" id="PTHR22878:SF63">
    <property type="entry name" value="DYNEIN AXONEMAL HEAVY CHAIN 10"/>
    <property type="match status" value="1"/>
</dbReference>
<comment type="similarity">
    <text evidence="2">Belongs to the dynein heavy chain family.</text>
</comment>
<reference evidence="18 19" key="1">
    <citation type="journal article" date="2019" name="J. Hered.">
        <title>An Improved Genome Assembly for Drosophila navojoa, the Basal Species in the mojavensis Cluster.</title>
        <authorList>
            <person name="Vanderlinde T."/>
            <person name="Dupim E.G."/>
            <person name="Nazario-Yepiz N.O."/>
            <person name="Carvalho A.B."/>
        </authorList>
    </citation>
    <scope>NUCLEOTIDE SEQUENCE [LARGE SCALE GENOMIC DNA]</scope>
    <source>
        <strain evidence="18">Navoj_Jal97</strain>
        <tissue evidence="18">Whole organism</tissue>
    </source>
</reference>
<dbReference type="OMA" id="DENQITH"/>
<dbReference type="Pfam" id="PF12774">
    <property type="entry name" value="AAA_6"/>
    <property type="match status" value="1"/>
</dbReference>
<keyword evidence="10" id="KW-0969">Cilium</keyword>
<dbReference type="FunFam" id="1.20.58.1120:FF:000008">
    <property type="entry name" value="Dynein heavy chain 10, axonemal"/>
    <property type="match status" value="1"/>
</dbReference>
<dbReference type="Gene3D" id="3.20.180.20">
    <property type="entry name" value="Dynein heavy chain, N-terminal domain 2"/>
    <property type="match status" value="1"/>
</dbReference>
<evidence type="ECO:0000256" key="7">
    <source>
        <dbReference type="ARBA" id="ARBA00022840"/>
    </source>
</evidence>
<evidence type="ECO:0000256" key="13">
    <source>
        <dbReference type="ARBA" id="ARBA00023273"/>
    </source>
</evidence>
<feature type="domain" description="Dynein heavy chain hydrolytic ATP-binding dynein motor region" evidence="17">
    <location>
        <begin position="2298"/>
        <end position="2595"/>
    </location>
</feature>
<dbReference type="PANTHER" id="PTHR22878">
    <property type="entry name" value="DYNEIN HEAVY CHAIN 6, AXONEMAL-LIKE-RELATED"/>
    <property type="match status" value="1"/>
</dbReference>
<dbReference type="Gene3D" id="1.10.8.710">
    <property type="match status" value="1"/>
</dbReference>
<keyword evidence="11" id="KW-0505">Motor protein</keyword>
<keyword evidence="7" id="KW-0067">ATP-binding</keyword>
<sequence>MGRQHQDQTMEQKQQDIWQHPRPQTLSQVTQKDLPTPGAHERVNRAPQRTAPQTTNKRKNELRNAGSLGSINAAQQDSESSYDGRIINEDPRVVWLKTIIANQLGVFQPVYVNTLIANNKIAVDDFLNKRYERQAHLDRVIMYVWRTFYDRLVEEEITVLEELPRPSIPIKEKKKKGKGRKKGGQEPEQMAEQVEAEPAEPAEGTDLETEAEGEAEGEEDATLVSSNKSSARSKPWFKEISQCFAEMPLLFLLGSIRGNLIDALRHELKMVYNSAFRFQFREPDTHHTADTQQKEGNEAQRESGGAGGAGDAGENVSSEAKESGPGLLELSKPSEFRLKALKQQKKQKALEAAAKKLAQAKLAAGGDDEDEVQSAPIEIPSSSEEEMEQKPEKLTIAERWEKLLNETKAKVVAERMAEEATPPRINPILRRLLKEIDEFDSEIVWTINHIVWAFNLPSSYVLPGQEETEFEEALIRVPVDPKKLDLIPTYTQSQLEDVVDGWMKYLNKTMKTLKDAKLDEFTPMAEYRYWHKMEIDLYGTLEQLKTEFVMAVLNRLANDGSKVLIEWNKVLAKTEERFKLAKENSDYLGTVTDYLEKIQNYDSMKMAIMQIPNVMVGLRHIWTMSSYYCRDPEMQVLLCEISNVFVQKVKKIINFDNIFRYSASYTYETANNCANLLHCWKHAYKVSRQHIEESGAGSRWEFDRVALFNEVNHIYQVAVDIAYVGRVFIQYENLFGRNLKALITDPAIVDNLMRKIYRLLDDLIRSVDYDMFLPSNWENWEYSLEQFNKRLESLEIDAKAVIDQSINSLLSAQKGIKLLVNANTIDTRQVLQEFVSTKHENLLRFFVSEINNVETVFMKHKKTPPMPKLQPAKISAICWARLLGRRLKNSVLAFKTLEDDPAMQNSFLKRSAFKQYFELMTTMFQFEKVLFEKYMQNSTFMINHTNRSNILSIQICVNDTLNYISEASQTLRAKSRVNSVLQMPSSQYGGSMSLMDVSSDGSLHGEQSMSFFEEDDDDEQAAVDAAQIGVMCKINRFTVLTAMIMWMVGKTRHANLQLGKANAFLAAMKERKPKDITARDRECMQTCDLLIHAESQRMLPIWRELVGDKVLIEYDTQFVVNLNREVFDTMFEGQLFEQLGFTLPAVLRTAIMRKDILFKDYEKLSEVINRYNGIISNLSMSEVVFLREHIYDTELFIQMGVGRFTWISFNIAKFCDQINSQLRKLTSIVSQINFIRRDLRNRIDQIKRFNLFNLDEEWNRMNESIASVSHSIIAPAKSTMARTFKSMTGETVMMLQADDDLDAQKIIEERACGKGVYDCQNYFELLESSRNQKAAQMKKLYDSLGPVLIKLESLVLGTFTGRSEKMRNYYEFWEEETYKCIVDMTFENLKCYINRLLSNEPMFEVNAVLLMSEIVLEPSANELQNIIITAAKDYLTRIKIFTRWMSGTCINCPLLDAGTQWKYNYTFFEDVMGIKDVVNLIINIHELAAKIVNEAKSFVSQFRKYFNLWAFEKDVICQKFVERQVTLVEIDEKFTFYSSIVETLDQMRKYHDVRCVRINLSPLLESIQQHAKQWCTILGEELLQHVIDNMRTMRNEIKLLSMNLNKTTRELEDFKLVMQTIATVQSTTLTNEQKIHEMQETFTVLSEHQITFSYEDMLMAHHLEKRWKRLFLSALYRSEKLQPIKQKFAEMTTGEIEIFWDDLEEFIKDWDENGPGSCGPELERGVRLMDPYSQKLNERELRRQELANAERLFDMPMVDYHEFSRVQTEFEGLQIIFKLYRAQKNAREIWGKTLWVDLDPNFLTEGVESYLKEFRKMPKAQLELHMKQFKATVPLMVSLKHEALRERHWHQLMEKTGQFFDMSPNRFTLDNMFGMQLHKYQEIAEQILTNAVKELQIERGVRAVEETWGSMSFKVNKHFKGTEDRGWILGPVDEIMQVLEDNAMNLQSMGASQFIGPFLETVNRWERALAHVSEIIEEWLIVQRKWLYLEGIFIGGDIRTQLPEEARKFDEIDKSYRRIMVDCAKNPLVVPFCAVPGRLVDIQGLGIGLENCQKSLNEYLDSKRRIFPRFYFISTDELLSILGSSEPSAVQNHIIKMYDNIKSLRLVKEGAHTIVTAMISSEGEVLEFRNFPRAQGRVEHWMNDVLDEMRLSNRYVTKTCVYDYGTDLIISRPDWLMNYQGMVGLAASQVWWTAEVEEAFDQAQNHGNMRAMKDFLMKSNYQIEELVLKVRSNLSRNDRLKFKAICTIDVHARDIIDNFVRDNVLDASEFSWESQLRFYWVKFYDNLLVLQCSGSFDFGYEYMGLNGRLVITPLTDRIYLTITQALLMNLGGAPAGPAGTGKTETVKDLAKAMGLLCVVTNCGEGMDFRAVGTILSGLVQCGAWGCFDEFNRIDISVLSVISTQLQTIRNGLIRKLKRFVFEGVEISLDPKCGVFVTMNPGYAGRTELPESVKALFRPVTCIKPDLELICLISLFSDGFLTAKVLAKKMTVLYSLAQEQLSKQCHYDWGLRSLNSVLRMAGVMKRQSEDLPEAVVLMRVLRDMNFPKFIFEDVPLFLGLIKDLFPGIDCPRIGYPDFNAATRTVLVNDGYILLPDQVSPFVTGPVRVLLLLPSHDMVDKQKEPARADGNSNSNSNRTSC</sequence>
<proteinExistence type="inferred from homology"/>
<dbReference type="EMBL" id="LSRL02000006">
    <property type="protein sequence ID" value="TDG51970.1"/>
    <property type="molecule type" value="Genomic_DNA"/>
</dbReference>
<dbReference type="SUPFAM" id="SSF52540">
    <property type="entry name" value="P-loop containing nucleoside triphosphate hydrolases"/>
    <property type="match status" value="1"/>
</dbReference>
<dbReference type="FunFam" id="3.40.50.300:FF:000063">
    <property type="entry name" value="dynein heavy chain 6, axonemal"/>
    <property type="match status" value="1"/>
</dbReference>
<dbReference type="Gene3D" id="1.20.140.100">
    <property type="entry name" value="Dynein heavy chain, N-terminal domain 2"/>
    <property type="match status" value="1"/>
</dbReference>
<dbReference type="STRING" id="7232.A0A484BV63"/>
<organism evidence="18 19">
    <name type="scientific">Drosophila navojoa</name>
    <name type="common">Fruit fly</name>
    <dbReference type="NCBI Taxonomy" id="7232"/>
    <lineage>
        <taxon>Eukaryota</taxon>
        <taxon>Metazoa</taxon>
        <taxon>Ecdysozoa</taxon>
        <taxon>Arthropoda</taxon>
        <taxon>Hexapoda</taxon>
        <taxon>Insecta</taxon>
        <taxon>Pterygota</taxon>
        <taxon>Neoptera</taxon>
        <taxon>Endopterygota</taxon>
        <taxon>Diptera</taxon>
        <taxon>Brachycera</taxon>
        <taxon>Muscomorpha</taxon>
        <taxon>Ephydroidea</taxon>
        <taxon>Drosophilidae</taxon>
        <taxon>Drosophila</taxon>
    </lineage>
</organism>
<feature type="compositionally biased region" description="Basic and acidic residues" evidence="14">
    <location>
        <begin position="1"/>
        <end position="14"/>
    </location>
</feature>
<keyword evidence="12" id="KW-0206">Cytoskeleton</keyword>
<evidence type="ECO:0000256" key="3">
    <source>
        <dbReference type="ARBA" id="ARBA00022490"/>
    </source>
</evidence>
<keyword evidence="13" id="KW-0966">Cell projection</keyword>
<dbReference type="GO" id="GO:0030286">
    <property type="term" value="C:dynein complex"/>
    <property type="evidence" value="ECO:0007669"/>
    <property type="project" value="UniProtKB-KW"/>
</dbReference>
<keyword evidence="4" id="KW-0493">Microtubule</keyword>
<feature type="compositionally biased region" description="Basic and acidic residues" evidence="14">
    <location>
        <begin position="283"/>
        <end position="301"/>
    </location>
</feature>
<dbReference type="OrthoDB" id="64868at2759"/>
<keyword evidence="9" id="KW-0175">Coiled coil</keyword>
<evidence type="ECO:0000256" key="8">
    <source>
        <dbReference type="ARBA" id="ARBA00023017"/>
    </source>
</evidence>
<dbReference type="Proteomes" id="UP000295192">
    <property type="component" value="Unassembled WGS sequence"/>
</dbReference>
<evidence type="ECO:0008006" key="20">
    <source>
        <dbReference type="Google" id="ProtNLM"/>
    </source>
</evidence>
<evidence type="ECO:0000256" key="5">
    <source>
        <dbReference type="ARBA" id="ARBA00022737"/>
    </source>
</evidence>
<dbReference type="FunFam" id="1.10.8.710:FF:000002">
    <property type="entry name" value="dynein heavy chain 17, axonemal"/>
    <property type="match status" value="1"/>
</dbReference>
<dbReference type="GO" id="GO:0045505">
    <property type="term" value="F:dynein intermediate chain binding"/>
    <property type="evidence" value="ECO:0007669"/>
    <property type="project" value="InterPro"/>
</dbReference>
<dbReference type="InterPro" id="IPR013594">
    <property type="entry name" value="Dynein_heavy_tail"/>
</dbReference>
<feature type="compositionally biased region" description="Polar residues" evidence="14">
    <location>
        <begin position="67"/>
        <end position="79"/>
    </location>
</feature>
<evidence type="ECO:0000256" key="12">
    <source>
        <dbReference type="ARBA" id="ARBA00023212"/>
    </source>
</evidence>
<keyword evidence="8" id="KW-0243">Dynein</keyword>
<dbReference type="FunFam" id="1.20.140.100:FF:000001">
    <property type="entry name" value="dynein heavy chain 17, axonemal"/>
    <property type="match status" value="1"/>
</dbReference>
<evidence type="ECO:0000256" key="9">
    <source>
        <dbReference type="ARBA" id="ARBA00023054"/>
    </source>
</evidence>
<dbReference type="Pfam" id="PF08385">
    <property type="entry name" value="DHC_N1"/>
    <property type="match status" value="2"/>
</dbReference>
<feature type="compositionally biased region" description="Acidic residues" evidence="14">
    <location>
        <begin position="194"/>
        <end position="221"/>
    </location>
</feature>
<dbReference type="InterPro" id="IPR042222">
    <property type="entry name" value="Dynein_2_N"/>
</dbReference>